<evidence type="ECO:0000256" key="1">
    <source>
        <dbReference type="ARBA" id="ARBA00001946"/>
    </source>
</evidence>
<evidence type="ECO:0000256" key="6">
    <source>
        <dbReference type="ARBA" id="ARBA00051231"/>
    </source>
</evidence>
<dbReference type="Pfam" id="PF17831">
    <property type="entry name" value="PDH_E1_M"/>
    <property type="match status" value="1"/>
</dbReference>
<dbReference type="SUPFAM" id="SSF52518">
    <property type="entry name" value="Thiamin diphosphate-binding fold (THDP-binding)"/>
    <property type="match status" value="2"/>
</dbReference>
<name>A0ABP8Q7P0_9ACTN</name>
<evidence type="ECO:0000256" key="5">
    <source>
        <dbReference type="ARBA" id="ARBA00023052"/>
    </source>
</evidence>
<evidence type="ECO:0000256" key="8">
    <source>
        <dbReference type="SAM" id="MobiDB-lite"/>
    </source>
</evidence>
<dbReference type="InterPro" id="IPR009014">
    <property type="entry name" value="Transketo_C/PFOR_II"/>
</dbReference>
<sequence length="843" mass="90034">MHMSHVGGSGGPYPGEEAEQPLGNARRDVDGPPTEAHSSFTLLSGNMRHISHTGPRPKGASMSVEVSEAAIAGVDLDVLDEIQRRVLWLAVRIVDAANRERQTGDGIKVGGHQASSASLVTAMTALWFAYLRAEDRVSVKPHASPVFHAIKYLLGDLDRSYLTTLRSRGGLQSYPSRTKDPDDVDFSTGSVGLGAAAPLFAAAVRRYVDAHWGSDHPRPPRFIALLGDAELDEGNVWEAIADPATQGLGNVMWLVDFNRQSLDRVVPGVRIAQWRGQFEAAGWHVVEVKYGRRLREAPASVRGWIDLMSNEQYQALFGLTGPKLREVFLDGAPAEVGEAVAGLPDDELARLVQDLGGHDLVAMLEAYAQCDAVTDRPSVVFAYTVKGHGLPIAGNPRNHSALLTAEQIATLRESMGPAGDWDRFDPATPAGILCNQRREALRRPPANVALDVTVPTATGVRTTRPVSTQDSFGKILVDLSRNERLAPYLVTTAPDVATSTNLAGFINRMGVFAPAEQRAWSPDPLLRWTEGPQGQHIELGISEMNLFLLLGQLGLSGDLHGRPLLPVGTVYDPFVCRGLDAFIYGVYSGARFVVAGTPSGVSLAPEGGAHQSSITASIGLELPNVTYIEPAFATALDWLLCDALGRIAAGPGEAPTAVPAEEGAYYFRLTTRPLDQTPFEEARARHGDAVLRRQVLAGAYSLRESNVDGPSVTLAATGAVLPEVLAAARELEEEGIAANVVDVTSPDRLYSAWRRTLRQGVRTATTPSQAGALRAAFPDRAPIVTVHDAASHAMAWLGSALGVPCVPLGVDEFGQSGSIPELYELHDLLPGSIVNAALAALSL</sequence>
<evidence type="ECO:0000256" key="2">
    <source>
        <dbReference type="ARBA" id="ARBA00001964"/>
    </source>
</evidence>
<comment type="caution">
    <text evidence="10">The sequence shown here is derived from an EMBL/GenBank/DDBJ whole genome shotgun (WGS) entry which is preliminary data.</text>
</comment>
<comment type="function">
    <text evidence="7">Component of the pyruvate dehydrogenase (PDH) complex, that catalyzes the overall conversion of pyruvate to acetyl-CoA and CO(2).</text>
</comment>
<dbReference type="PIRSF" id="PIRSF000156">
    <property type="entry name" value="Pyruvate_dh_E1"/>
    <property type="match status" value="1"/>
</dbReference>
<organism evidence="10 11">
    <name type="scientific">Actinoallomurus oryzae</name>
    <dbReference type="NCBI Taxonomy" id="502180"/>
    <lineage>
        <taxon>Bacteria</taxon>
        <taxon>Bacillati</taxon>
        <taxon>Actinomycetota</taxon>
        <taxon>Actinomycetes</taxon>
        <taxon>Streptosporangiales</taxon>
        <taxon>Thermomonosporaceae</taxon>
        <taxon>Actinoallomurus</taxon>
    </lineage>
</organism>
<accession>A0ABP8Q7P0</accession>
<comment type="catalytic activity">
    <reaction evidence="6 7">
        <text>N(6)-[(R)-lipoyl]-L-lysyl-[protein] + pyruvate + H(+) = N(6)-[(R)-S(8)-acetyldihydrolipoyl]-L-lysyl-[protein] + CO2</text>
        <dbReference type="Rhea" id="RHEA:19189"/>
        <dbReference type="Rhea" id="RHEA-COMP:10474"/>
        <dbReference type="Rhea" id="RHEA-COMP:10478"/>
        <dbReference type="ChEBI" id="CHEBI:15361"/>
        <dbReference type="ChEBI" id="CHEBI:15378"/>
        <dbReference type="ChEBI" id="CHEBI:16526"/>
        <dbReference type="ChEBI" id="CHEBI:83099"/>
        <dbReference type="ChEBI" id="CHEBI:83111"/>
        <dbReference type="EC" id="1.2.4.1"/>
    </reaction>
</comment>
<feature type="domain" description="Transketolase-like pyrimidine-binding" evidence="9">
    <location>
        <begin position="466"/>
        <end position="667"/>
    </location>
</feature>
<proteinExistence type="inferred from homology"/>
<keyword evidence="5 7" id="KW-0786">Thiamine pyrophosphate</keyword>
<evidence type="ECO:0000256" key="4">
    <source>
        <dbReference type="ARBA" id="ARBA00017172"/>
    </source>
</evidence>
<comment type="cofactor">
    <cofactor evidence="2 7">
        <name>thiamine diphosphate</name>
        <dbReference type="ChEBI" id="CHEBI:58937"/>
    </cofactor>
</comment>
<dbReference type="Pfam" id="PF00456">
    <property type="entry name" value="Transketolase_N"/>
    <property type="match status" value="2"/>
</dbReference>
<dbReference type="EC" id="1.2.4.1" evidence="7"/>
<protein>
    <recommendedName>
        <fullName evidence="4 7">Pyruvate dehydrogenase E1 component</fullName>
        <ecNumber evidence="7">1.2.4.1</ecNumber>
    </recommendedName>
</protein>
<dbReference type="PANTHER" id="PTHR43825">
    <property type="entry name" value="PYRUVATE DEHYDROGENASE E1 COMPONENT"/>
    <property type="match status" value="1"/>
</dbReference>
<dbReference type="Proteomes" id="UP001500503">
    <property type="component" value="Unassembled WGS sequence"/>
</dbReference>
<keyword evidence="7" id="KW-0670">Pyruvate</keyword>
<reference evidence="11" key="1">
    <citation type="journal article" date="2019" name="Int. J. Syst. Evol. Microbiol.">
        <title>The Global Catalogue of Microorganisms (GCM) 10K type strain sequencing project: providing services to taxonomists for standard genome sequencing and annotation.</title>
        <authorList>
            <consortium name="The Broad Institute Genomics Platform"/>
            <consortium name="The Broad Institute Genome Sequencing Center for Infectious Disease"/>
            <person name="Wu L."/>
            <person name="Ma J."/>
        </authorList>
    </citation>
    <scope>NUCLEOTIDE SEQUENCE [LARGE SCALE GENOMIC DNA]</scope>
    <source>
        <strain evidence="11">JCM 17933</strain>
    </source>
</reference>
<dbReference type="InterPro" id="IPR005474">
    <property type="entry name" value="Transketolase_N"/>
</dbReference>
<dbReference type="InterPro" id="IPR051157">
    <property type="entry name" value="PDH/Transketolase"/>
</dbReference>
<dbReference type="EMBL" id="BAABHF010000024">
    <property type="protein sequence ID" value="GAA4498237.1"/>
    <property type="molecule type" value="Genomic_DNA"/>
</dbReference>
<dbReference type="InterPro" id="IPR004660">
    <property type="entry name" value="PDH_E1"/>
</dbReference>
<dbReference type="SUPFAM" id="SSF52922">
    <property type="entry name" value="TK C-terminal domain-like"/>
    <property type="match status" value="1"/>
</dbReference>
<keyword evidence="11" id="KW-1185">Reference proteome</keyword>
<dbReference type="SMART" id="SM00861">
    <property type="entry name" value="Transket_pyr"/>
    <property type="match status" value="1"/>
</dbReference>
<dbReference type="InterPro" id="IPR041621">
    <property type="entry name" value="PDH_E1_M"/>
</dbReference>
<evidence type="ECO:0000313" key="10">
    <source>
        <dbReference type="EMBL" id="GAA4498237.1"/>
    </source>
</evidence>
<comment type="similarity">
    <text evidence="3">Belongs to the transketolase family.</text>
</comment>
<evidence type="ECO:0000313" key="11">
    <source>
        <dbReference type="Proteomes" id="UP001500503"/>
    </source>
</evidence>
<evidence type="ECO:0000256" key="7">
    <source>
        <dbReference type="PIRNR" id="PIRNR000156"/>
    </source>
</evidence>
<dbReference type="InterPro" id="IPR005475">
    <property type="entry name" value="Transketolase-like_Pyr-bd"/>
</dbReference>
<comment type="cofactor">
    <cofactor evidence="1">
        <name>Mg(2+)</name>
        <dbReference type="ChEBI" id="CHEBI:18420"/>
    </cofactor>
</comment>
<feature type="region of interest" description="Disordered" evidence="8">
    <location>
        <begin position="1"/>
        <end position="60"/>
    </location>
</feature>
<gene>
    <name evidence="10" type="ORF">GCM10023191_043090</name>
</gene>
<dbReference type="PANTHER" id="PTHR43825:SF4">
    <property type="entry name" value="PYRUVATE DEHYDROGENASE E1 COMPONENT"/>
    <property type="match status" value="1"/>
</dbReference>
<dbReference type="Gene3D" id="3.40.50.970">
    <property type="match status" value="2"/>
</dbReference>
<dbReference type="InterPro" id="IPR055152">
    <property type="entry name" value="Transketolase-like_C_2"/>
</dbReference>
<keyword evidence="7" id="KW-0560">Oxidoreductase</keyword>
<evidence type="ECO:0000256" key="3">
    <source>
        <dbReference type="ARBA" id="ARBA00007131"/>
    </source>
</evidence>
<dbReference type="Gene3D" id="3.40.50.920">
    <property type="match status" value="1"/>
</dbReference>
<dbReference type="Pfam" id="PF22613">
    <property type="entry name" value="Transketolase_C_1"/>
    <property type="match status" value="1"/>
</dbReference>
<dbReference type="InterPro" id="IPR029061">
    <property type="entry name" value="THDP-binding"/>
</dbReference>
<evidence type="ECO:0000259" key="9">
    <source>
        <dbReference type="SMART" id="SM00861"/>
    </source>
</evidence>